<dbReference type="PANTHER" id="PTHR48063">
    <property type="entry name" value="LRR RECEPTOR-LIKE KINASE"/>
    <property type="match status" value="1"/>
</dbReference>
<accession>A0AAV8H6I2</accession>
<keyword evidence="6 12" id="KW-0812">Transmembrane</keyword>
<evidence type="ECO:0000256" key="12">
    <source>
        <dbReference type="SAM" id="Phobius"/>
    </source>
</evidence>
<evidence type="ECO:0000256" key="2">
    <source>
        <dbReference type="ARBA" id="ARBA00009592"/>
    </source>
</evidence>
<evidence type="ECO:0000256" key="3">
    <source>
        <dbReference type="ARBA" id="ARBA00022475"/>
    </source>
</evidence>
<evidence type="ECO:0000259" key="14">
    <source>
        <dbReference type="Pfam" id="PF08263"/>
    </source>
</evidence>
<feature type="signal peptide" evidence="13">
    <location>
        <begin position="1"/>
        <end position="23"/>
    </location>
</feature>
<keyword evidence="5" id="KW-1070">Brassinosteroid signaling pathway</keyword>
<dbReference type="PANTHER" id="PTHR48063:SF112">
    <property type="entry name" value="RECEPTOR LIKE PROTEIN 30-LIKE"/>
    <property type="match status" value="1"/>
</dbReference>
<name>A0AAV8H6I2_9POAL</name>
<comment type="similarity">
    <text evidence="2">Belongs to the RLP family.</text>
</comment>
<feature type="transmembrane region" description="Helical" evidence="12">
    <location>
        <begin position="696"/>
        <end position="726"/>
    </location>
</feature>
<feature type="domain" description="Leucine-rich repeat-containing N-terminal plant-type" evidence="14">
    <location>
        <begin position="27"/>
        <end position="63"/>
    </location>
</feature>
<dbReference type="InterPro" id="IPR003591">
    <property type="entry name" value="Leu-rich_rpt_typical-subtyp"/>
</dbReference>
<keyword evidence="3" id="KW-1003">Cell membrane</keyword>
<evidence type="ECO:0000256" key="10">
    <source>
        <dbReference type="ARBA" id="ARBA00023136"/>
    </source>
</evidence>
<evidence type="ECO:0000256" key="9">
    <source>
        <dbReference type="ARBA" id="ARBA00022989"/>
    </source>
</evidence>
<dbReference type="PRINTS" id="PR00019">
    <property type="entry name" value="LEURICHRPT"/>
</dbReference>
<comment type="caution">
    <text evidence="15">The sequence shown here is derived from an EMBL/GenBank/DDBJ whole genome shotgun (WGS) entry which is preliminary data.</text>
</comment>
<evidence type="ECO:0000256" key="1">
    <source>
        <dbReference type="ARBA" id="ARBA00004251"/>
    </source>
</evidence>
<evidence type="ECO:0000313" key="15">
    <source>
        <dbReference type="EMBL" id="KAJ4813448.1"/>
    </source>
</evidence>
<evidence type="ECO:0000256" key="6">
    <source>
        <dbReference type="ARBA" id="ARBA00022692"/>
    </source>
</evidence>
<dbReference type="InterPro" id="IPR001611">
    <property type="entry name" value="Leu-rich_rpt"/>
</dbReference>
<dbReference type="PROSITE" id="PS51450">
    <property type="entry name" value="LRR"/>
    <property type="match status" value="1"/>
</dbReference>
<dbReference type="InterPro" id="IPR032675">
    <property type="entry name" value="LRR_dom_sf"/>
</dbReference>
<dbReference type="SUPFAM" id="SSF52058">
    <property type="entry name" value="L domain-like"/>
    <property type="match status" value="1"/>
</dbReference>
<dbReference type="SMART" id="SM00365">
    <property type="entry name" value="LRR_SD22"/>
    <property type="match status" value="6"/>
</dbReference>
<dbReference type="FunFam" id="3.80.10.10:FF:000111">
    <property type="entry name" value="LRR receptor-like serine/threonine-protein kinase ERECTA"/>
    <property type="match status" value="1"/>
</dbReference>
<evidence type="ECO:0000256" key="11">
    <source>
        <dbReference type="ARBA" id="ARBA00023180"/>
    </source>
</evidence>
<sequence>MHPLHNFVLFLLVIYTLPVSVQGCFEPEREALLKFKAGVSDPSNRLASWSGNECCSWVGIRCNNWTGHVIQLDLSIPNSYLKDPGYKNHGIQGNISPSLLDLSGLEYLDLSLNNLSESTRVPVFLGSLHKLKYLNLSGMCFTGLIPPQLGNLSRLQYLDLSNNDGLMASADISWLSHLKSLSHLDLSQVNLQDSKEWVQSLNKIPSLEVLILDNNSLTYIPQSLPFVNFTSLRILQLSNQNFSTRIPDWIFELHGLNILNLEFCYFEGAFPAALGNLTYLSKLDLGCSALQGKYPPLNKLTKLTYLDLSCVLDGKPFNISELFKKISPESRRSLEVLILFDTHLSGSLNGLSSEMPNLKHLDFSANLLSGPIPSDFWNLTNLVKLDLSGNGLTGSLTNVRLNRLSKLEELILGGNQLEGKITSLPYNISIVDLSGNRLEQFPDLSKAPRLKELNLHSNSLTGEFPSSLQTFRRLEYLDLGENKFYGEIPHWIGENMSNLMYLRMHSNLFSGKIPSKLALLTKLQVLDLADNNLSGPIPENLDSFAGMRLQYESWNEEYSTSIDLSNNHLTGEIPRNIIALRELVNLNLSKNQLVGDIPAEIGRIKYLECLDLHSNNLSGTIPTSISDLNSLRVLDLSYNNLSGSIPTWHQLHKLDAPPVYIGNPYLCGPPLRNGCRTNGPTPGSNDSFMQARHRKWWFYIFTEVGFVIGCFVVFSILTYVLVAILFKRYKKK</sequence>
<gene>
    <name evidence="15" type="ORF">LUZ62_026014</name>
</gene>
<keyword evidence="4" id="KW-0433">Leucine-rich repeat</keyword>
<feature type="chain" id="PRO_5043451441" evidence="13">
    <location>
        <begin position="24"/>
        <end position="732"/>
    </location>
</feature>
<evidence type="ECO:0000256" key="8">
    <source>
        <dbReference type="ARBA" id="ARBA00022737"/>
    </source>
</evidence>
<keyword evidence="10 12" id="KW-0472">Membrane</keyword>
<dbReference type="SUPFAM" id="SSF52047">
    <property type="entry name" value="RNI-like"/>
    <property type="match status" value="2"/>
</dbReference>
<keyword evidence="7 13" id="KW-0732">Signal</keyword>
<dbReference type="GO" id="GO:0009742">
    <property type="term" value="P:brassinosteroid mediated signaling pathway"/>
    <property type="evidence" value="ECO:0007669"/>
    <property type="project" value="UniProtKB-KW"/>
</dbReference>
<dbReference type="InterPro" id="IPR013210">
    <property type="entry name" value="LRR_N_plant-typ"/>
</dbReference>
<evidence type="ECO:0000313" key="16">
    <source>
        <dbReference type="Proteomes" id="UP001140206"/>
    </source>
</evidence>
<dbReference type="FunFam" id="3.80.10.10:FF:000095">
    <property type="entry name" value="LRR receptor-like serine/threonine-protein kinase GSO1"/>
    <property type="match status" value="1"/>
</dbReference>
<dbReference type="SMART" id="SM00369">
    <property type="entry name" value="LRR_TYP"/>
    <property type="match status" value="10"/>
</dbReference>
<keyword evidence="11" id="KW-0325">Glycoprotein</keyword>
<dbReference type="Pfam" id="PF13855">
    <property type="entry name" value="LRR_8"/>
    <property type="match status" value="3"/>
</dbReference>
<reference evidence="15" key="1">
    <citation type="submission" date="2022-08" db="EMBL/GenBank/DDBJ databases">
        <authorList>
            <person name="Marques A."/>
        </authorList>
    </citation>
    <scope>NUCLEOTIDE SEQUENCE</scope>
    <source>
        <strain evidence="15">RhyPub2mFocal</strain>
        <tissue evidence="15">Leaves</tissue>
    </source>
</reference>
<dbReference type="Pfam" id="PF00560">
    <property type="entry name" value="LRR_1"/>
    <property type="match status" value="5"/>
</dbReference>
<protein>
    <submittedName>
        <fullName evidence="15">Receptor-like protein 12</fullName>
    </submittedName>
</protein>
<dbReference type="Proteomes" id="UP001140206">
    <property type="component" value="Chromosome 1"/>
</dbReference>
<evidence type="ECO:0000256" key="13">
    <source>
        <dbReference type="SAM" id="SignalP"/>
    </source>
</evidence>
<proteinExistence type="inferred from homology"/>
<keyword evidence="16" id="KW-1185">Reference proteome</keyword>
<dbReference type="InterPro" id="IPR046956">
    <property type="entry name" value="RLP23-like"/>
</dbReference>
<dbReference type="EMBL" id="JAMFTS010000001">
    <property type="protein sequence ID" value="KAJ4813448.1"/>
    <property type="molecule type" value="Genomic_DNA"/>
</dbReference>
<comment type="subcellular location">
    <subcellularLocation>
        <location evidence="1">Cell membrane</location>
        <topology evidence="1">Single-pass type I membrane protein</topology>
    </subcellularLocation>
</comment>
<dbReference type="Gene3D" id="3.80.10.10">
    <property type="entry name" value="Ribonuclease Inhibitor"/>
    <property type="match status" value="3"/>
</dbReference>
<evidence type="ECO:0000256" key="7">
    <source>
        <dbReference type="ARBA" id="ARBA00022729"/>
    </source>
</evidence>
<dbReference type="Pfam" id="PF08263">
    <property type="entry name" value="LRRNT_2"/>
    <property type="match status" value="1"/>
</dbReference>
<keyword evidence="8" id="KW-0677">Repeat</keyword>
<keyword evidence="9 12" id="KW-1133">Transmembrane helix</keyword>
<dbReference type="GO" id="GO:0005886">
    <property type="term" value="C:plasma membrane"/>
    <property type="evidence" value="ECO:0007669"/>
    <property type="project" value="UniProtKB-SubCell"/>
</dbReference>
<evidence type="ECO:0000256" key="4">
    <source>
        <dbReference type="ARBA" id="ARBA00022614"/>
    </source>
</evidence>
<organism evidence="15 16">
    <name type="scientific">Rhynchospora pubera</name>
    <dbReference type="NCBI Taxonomy" id="906938"/>
    <lineage>
        <taxon>Eukaryota</taxon>
        <taxon>Viridiplantae</taxon>
        <taxon>Streptophyta</taxon>
        <taxon>Embryophyta</taxon>
        <taxon>Tracheophyta</taxon>
        <taxon>Spermatophyta</taxon>
        <taxon>Magnoliopsida</taxon>
        <taxon>Liliopsida</taxon>
        <taxon>Poales</taxon>
        <taxon>Cyperaceae</taxon>
        <taxon>Cyperoideae</taxon>
        <taxon>Rhynchosporeae</taxon>
        <taxon>Rhynchospora</taxon>
    </lineage>
</organism>
<keyword evidence="15" id="KW-0675">Receptor</keyword>
<evidence type="ECO:0000256" key="5">
    <source>
        <dbReference type="ARBA" id="ARBA00022626"/>
    </source>
</evidence>
<dbReference type="AlphaFoldDB" id="A0AAV8H6I2"/>